<accession>A0A5J6WPE4</accession>
<evidence type="ECO:0000313" key="3">
    <source>
        <dbReference type="EMBL" id="QFI38800.1"/>
    </source>
</evidence>
<dbReference type="InterPro" id="IPR012337">
    <property type="entry name" value="RNaseH-like_sf"/>
</dbReference>
<dbReference type="KEGG" id="mmaa:FR932_13535"/>
<dbReference type="EMBL" id="CP044399">
    <property type="protein sequence ID" value="QFI38800.1"/>
    <property type="molecule type" value="Genomic_DNA"/>
</dbReference>
<dbReference type="PROSITE" id="PS50994">
    <property type="entry name" value="INTEGRASE"/>
    <property type="match status" value="1"/>
</dbReference>
<dbReference type="RefSeq" id="WP_019441461.1">
    <property type="nucleotide sequence ID" value="NZ_ALOE01000018.1"/>
</dbReference>
<sequence length="745" mass="86065">MDEVFLQLNDLLVPIKGEDNGFIDAPHVIIFIDATTDRVFAMDMQKDKKPTQFSYQMLLEALGEGYVIKGILDCPEYMAMPERFIKPNQLKVRDQKFDVIKPIIKNIELFLVSRRYGSHAVEICLEVASNVGINAKRPQIYKWLYRYLRAGCNVNAFLRKPGSGQGENKNYANKTGPKRGSGAVGRMKDSKDEKNIRYIVNKHIKCNAPKSYPKAFVEYEDRFASDPVVDGITGEISSFKRFNEELRISYEQFKNYARAYVKGHVDVIRTAQGETDKFNKDHKGLKGNIEEFYAEGPGHVYQVDETPLNVELVDEFDKTRTIRMGKPTCYSVIDMFSRTWVALLLTFAKASAHTAREVILVAFRDKNKFCEEIGVKLTEPWDISGKCRMIFVDNAEFKAELERSLSKDAQIEQIYNTEGNSQQKGLVERRHKSLEDFLYGVVPGAGKKNIAEYIQRRLRKNALLNIRELYQVLIDFITRYNNYYPIEGLPLSKEMRLDGVDPIPMDKFKWGLKNRPGYLKPVDENELYQSLLEVGEVTIHRDHLFLKGRYLGRREVRQSTKGLKYTCEWTLDKGLQDRESRKHLSKLPCRFMRYSLSTIYIETPEGFYPAILQSSDMMYQNMSDEAIQYDKNKQSVVHEKLKEKHDEKQSETRITASNLIISAKHEQVPINVNQANTQDISTHREEAIQREIVASKKQFNQMLGVEDNQVENLSPVPAEKQHPENTISTIFAAKSAEKRRQRRKS</sequence>
<gene>
    <name evidence="3" type="ORF">FR932_13535</name>
</gene>
<dbReference type="AlphaFoldDB" id="A0A5J6WPE4"/>
<dbReference type="Proteomes" id="UP000327424">
    <property type="component" value="Chromosome"/>
</dbReference>
<feature type="domain" description="Integrase catalytic" evidence="2">
    <location>
        <begin position="293"/>
        <end position="493"/>
    </location>
</feature>
<feature type="region of interest" description="Disordered" evidence="1">
    <location>
        <begin position="165"/>
        <end position="188"/>
    </location>
</feature>
<evidence type="ECO:0000313" key="4">
    <source>
        <dbReference type="Proteomes" id="UP000327424"/>
    </source>
</evidence>
<protein>
    <submittedName>
        <fullName evidence="3">Transposase family protein</fullName>
    </submittedName>
</protein>
<organism evidence="3 4">
    <name type="scientific">Moritella marina ATCC 15381</name>
    <dbReference type="NCBI Taxonomy" id="1202962"/>
    <lineage>
        <taxon>Bacteria</taxon>
        <taxon>Pseudomonadati</taxon>
        <taxon>Pseudomonadota</taxon>
        <taxon>Gammaproteobacteria</taxon>
        <taxon>Alteromonadales</taxon>
        <taxon>Moritellaceae</taxon>
        <taxon>Moritella</taxon>
    </lineage>
</organism>
<dbReference type="GO" id="GO:0015074">
    <property type="term" value="P:DNA integration"/>
    <property type="evidence" value="ECO:0007669"/>
    <property type="project" value="InterPro"/>
</dbReference>
<dbReference type="Gene3D" id="3.30.420.10">
    <property type="entry name" value="Ribonuclease H-like superfamily/Ribonuclease H"/>
    <property type="match status" value="1"/>
</dbReference>
<proteinExistence type="predicted"/>
<dbReference type="InterPro" id="IPR036397">
    <property type="entry name" value="RNaseH_sf"/>
</dbReference>
<keyword evidence="4" id="KW-1185">Reference proteome</keyword>
<dbReference type="GO" id="GO:0003676">
    <property type="term" value="F:nucleic acid binding"/>
    <property type="evidence" value="ECO:0007669"/>
    <property type="project" value="InterPro"/>
</dbReference>
<evidence type="ECO:0000259" key="2">
    <source>
        <dbReference type="PROSITE" id="PS50994"/>
    </source>
</evidence>
<dbReference type="InterPro" id="IPR001584">
    <property type="entry name" value="Integrase_cat-core"/>
</dbReference>
<dbReference type="OrthoDB" id="501284at2"/>
<evidence type="ECO:0000256" key="1">
    <source>
        <dbReference type="SAM" id="MobiDB-lite"/>
    </source>
</evidence>
<name>A0A5J6WPE4_MORMI</name>
<dbReference type="SUPFAM" id="SSF53098">
    <property type="entry name" value="Ribonuclease H-like"/>
    <property type="match status" value="1"/>
</dbReference>
<reference evidence="3 4" key="1">
    <citation type="submission" date="2019-09" db="EMBL/GenBank/DDBJ databases">
        <title>Hybrid Assembly of the complete Genome of the Deep-Sea Bacterium Moritella marina from long Nanopore and Illumina reads.</title>
        <authorList>
            <person name="Magin S."/>
            <person name="Georgoulis A."/>
            <person name="Papadimitriou K."/>
            <person name="Iliakis G."/>
            <person name="Vorgias C.E."/>
        </authorList>
    </citation>
    <scope>NUCLEOTIDE SEQUENCE [LARGE SCALE GENOMIC DNA]</scope>
    <source>
        <strain evidence="3 4">MP-1</strain>
    </source>
</reference>